<evidence type="ECO:0000313" key="1">
    <source>
        <dbReference type="EMBL" id="QLY40625.1"/>
    </source>
</evidence>
<sequence>MEKVLTSRRTIMNIEYKNDNSGQYRLTLIDGNEYLADRLGDHFYVHTDNENLIKELTKFNVEEDIFEFGDEYFHFRSTTRDDIIAFMKSYNTMRNEPELAEEYITKANCKDSHLLLVEVFGETVGFIKYIVHQGQMVVKFYFSSNKNHIINPYVWQIFEKKMIEIHQVSQFEADVDKFDEKTIALHKAIGFVDSDKEDEEIELETDYKLVITTLIKKI</sequence>
<evidence type="ECO:0000313" key="2">
    <source>
        <dbReference type="Proteomes" id="UP000512167"/>
    </source>
</evidence>
<keyword evidence="2" id="KW-1185">Reference proteome</keyword>
<dbReference type="EMBL" id="CP051151">
    <property type="protein sequence ID" value="QLY40625.1"/>
    <property type="molecule type" value="Genomic_DNA"/>
</dbReference>
<dbReference type="AlphaFoldDB" id="A0A7L6N6K7"/>
<proteinExistence type="predicted"/>
<protein>
    <submittedName>
        <fullName evidence="1">Uncharacterized protein</fullName>
    </submittedName>
</protein>
<dbReference type="RefSeq" id="WP_312031471.1">
    <property type="nucleotide sequence ID" value="NZ_CP051151.1"/>
</dbReference>
<dbReference type="Gene3D" id="3.40.630.30">
    <property type="match status" value="1"/>
</dbReference>
<dbReference type="KEGG" id="tbk:HF295_07115"/>
<organism evidence="1 2">
    <name type="scientific">Hujiaoplasma nucleasis</name>
    <dbReference type="NCBI Taxonomy" id="2725268"/>
    <lineage>
        <taxon>Bacteria</taxon>
        <taxon>Bacillati</taxon>
        <taxon>Mycoplasmatota</taxon>
        <taxon>Mollicutes</taxon>
        <taxon>Candidatus Izemoplasmatales</taxon>
        <taxon>Hujiaoplasmataceae</taxon>
        <taxon>Hujiaoplasma</taxon>
    </lineage>
</organism>
<dbReference type="Proteomes" id="UP000512167">
    <property type="component" value="Chromosome"/>
</dbReference>
<gene>
    <name evidence="1" type="ORF">HF295_07115</name>
</gene>
<accession>A0A7L6N6K7</accession>
<name>A0A7L6N6K7_9MOLU</name>
<reference evidence="1 2" key="1">
    <citation type="submission" date="2020-04" db="EMBL/GenBank/DDBJ databases">
        <authorList>
            <person name="Zheng R.K."/>
            <person name="Sun C.M."/>
        </authorList>
    </citation>
    <scope>NUCLEOTIDE SEQUENCE [LARGE SCALE GENOMIC DNA]</scope>
    <source>
        <strain evidence="2">zrk29</strain>
    </source>
</reference>